<protein>
    <submittedName>
        <fullName evidence="2">Secondary thiamine-phosphate synthase enzyme</fullName>
    </submittedName>
</protein>
<dbReference type="PIRSF" id="PIRSF004681">
    <property type="entry name" value="UCP004681"/>
    <property type="match status" value="1"/>
</dbReference>
<dbReference type="InterPro" id="IPR035917">
    <property type="entry name" value="YjbQ-like_sf"/>
</dbReference>
<dbReference type="PATRIC" id="fig|294671.3.peg.1125"/>
<accession>A0A126R010</accession>
<reference evidence="4" key="2">
    <citation type="submission" date="2016-02" db="EMBL/GenBank/DDBJ databases">
        <title>The draft genome sequence of the rumen methanogen Methanobrevibacter olleyae YLM1.</title>
        <authorList>
            <consortium name="New Zealand Agricultural Greenhouse Gas Research Centre/Pastoral Greenhouse Gas Research Consortium"/>
            <person name="Kelly W.J."/>
            <person name="Li D."/>
            <person name="Lambie S.C."/>
            <person name="Attwood G.T."/>
            <person name="Altermann E."/>
            <person name="Leahy S.C."/>
        </authorList>
    </citation>
    <scope>NUCLEOTIDE SEQUENCE [LARGE SCALE GENOMIC DNA]</scope>
    <source>
        <strain evidence="4">YLM1</strain>
    </source>
</reference>
<dbReference type="PANTHER" id="PTHR30615:SF8">
    <property type="entry name" value="UPF0047 PROTEIN C4A8.02C"/>
    <property type="match status" value="1"/>
</dbReference>
<dbReference type="SUPFAM" id="SSF111038">
    <property type="entry name" value="YjbQ-like"/>
    <property type="match status" value="1"/>
</dbReference>
<dbReference type="EMBL" id="CP014265">
    <property type="protein sequence ID" value="AMK15631.1"/>
    <property type="molecule type" value="Genomic_DNA"/>
</dbReference>
<dbReference type="KEGG" id="mol:YLM1_1074"/>
<keyword evidence="4" id="KW-1185">Reference proteome</keyword>
<evidence type="ECO:0000256" key="1">
    <source>
        <dbReference type="ARBA" id="ARBA00005534"/>
    </source>
</evidence>
<dbReference type="AlphaFoldDB" id="A0A126R010"/>
<evidence type="ECO:0000313" key="5">
    <source>
        <dbReference type="Proteomes" id="UP000183442"/>
    </source>
</evidence>
<reference evidence="2 4" key="1">
    <citation type="journal article" date="2016" name="Genome Announc.">
        <title>Draft Genome Sequence of the Rumen Methanogen Methanobrevibacter olleyae YLM1.</title>
        <authorList>
            <person name="Kelly W.J."/>
            <person name="Li D."/>
            <person name="Lambie S.C."/>
            <person name="Cox F."/>
            <person name="Attwood G.T."/>
            <person name="Altermann E."/>
            <person name="Leahy S.C."/>
        </authorList>
    </citation>
    <scope>NUCLEOTIDE SEQUENCE [LARGE SCALE GENOMIC DNA]</scope>
    <source>
        <strain evidence="2 4">YLM1</strain>
    </source>
</reference>
<dbReference type="STRING" id="294671.YLM1_1074"/>
<dbReference type="NCBIfam" id="TIGR00149">
    <property type="entry name" value="TIGR00149_YjbQ"/>
    <property type="match status" value="1"/>
</dbReference>
<dbReference type="OrthoDB" id="6663at2157"/>
<dbReference type="Pfam" id="PF01894">
    <property type="entry name" value="YjbQ"/>
    <property type="match status" value="1"/>
</dbReference>
<dbReference type="EMBL" id="FOTL01000003">
    <property type="protein sequence ID" value="SFL24368.1"/>
    <property type="molecule type" value="Genomic_DNA"/>
</dbReference>
<organism evidence="2 4">
    <name type="scientific">Methanobrevibacter olleyae</name>
    <dbReference type="NCBI Taxonomy" id="294671"/>
    <lineage>
        <taxon>Archaea</taxon>
        <taxon>Methanobacteriati</taxon>
        <taxon>Methanobacteriota</taxon>
        <taxon>Methanomada group</taxon>
        <taxon>Methanobacteria</taxon>
        <taxon>Methanobacteriales</taxon>
        <taxon>Methanobacteriaceae</taxon>
        <taxon>Methanobrevibacter</taxon>
    </lineage>
</organism>
<proteinExistence type="inferred from homology"/>
<evidence type="ECO:0000313" key="4">
    <source>
        <dbReference type="Proteomes" id="UP000066376"/>
    </source>
</evidence>
<evidence type="ECO:0000313" key="2">
    <source>
        <dbReference type="EMBL" id="AMK15631.1"/>
    </source>
</evidence>
<dbReference type="RefSeq" id="WP_067147031.1">
    <property type="nucleotide sequence ID" value="NZ_CP014265.1"/>
</dbReference>
<dbReference type="PROSITE" id="PS01314">
    <property type="entry name" value="UPF0047"/>
    <property type="match status" value="1"/>
</dbReference>
<dbReference type="Gene3D" id="2.60.120.460">
    <property type="entry name" value="YjbQ-like"/>
    <property type="match status" value="1"/>
</dbReference>
<reference evidence="3" key="4">
    <citation type="submission" date="2016-10" db="EMBL/GenBank/DDBJ databases">
        <authorList>
            <person name="de Groot N.N."/>
        </authorList>
    </citation>
    <scope>NUCLEOTIDE SEQUENCE [LARGE SCALE GENOMIC DNA]</scope>
    <source>
        <strain evidence="3">DSM 16632</strain>
    </source>
</reference>
<dbReference type="GeneID" id="28489378"/>
<dbReference type="Proteomes" id="UP000183442">
    <property type="component" value="Unassembled WGS sequence"/>
</dbReference>
<dbReference type="Proteomes" id="UP000066376">
    <property type="component" value="Chromosome"/>
</dbReference>
<gene>
    <name evidence="3" type="ORF">SAMN02910297_00340</name>
    <name evidence="2" type="ORF">YLM1_1074</name>
</gene>
<dbReference type="InterPro" id="IPR001602">
    <property type="entry name" value="UPF0047_YjbQ-like"/>
</dbReference>
<evidence type="ECO:0000313" key="3">
    <source>
        <dbReference type="EMBL" id="SFL24368.1"/>
    </source>
</evidence>
<reference evidence="5" key="3">
    <citation type="submission" date="2016-10" db="EMBL/GenBank/DDBJ databases">
        <authorList>
            <person name="Varghese N."/>
        </authorList>
    </citation>
    <scope>NUCLEOTIDE SEQUENCE [LARGE SCALE GENOMIC DNA]</scope>
    <source>
        <strain evidence="5">DSM 16632</strain>
    </source>
</reference>
<name>A0A126R010_METOL</name>
<sequence length="142" mass="16194">MIMNESIKLNSSSNFQIIDITTDISQILNQINKDNHNKIDNGIVNIFTKHSTSAILVNENEKGLLTDFEKVLKDLVKEKNNYKHDFMDNNAASHIRAFLLKSSETIPIVEGRLDLGTWQSIFFIELDGPRTNRTIDLTFIGE</sequence>
<dbReference type="PANTHER" id="PTHR30615">
    <property type="entry name" value="UNCHARACTERIZED PROTEIN YJBQ-RELATED"/>
    <property type="match status" value="1"/>
</dbReference>
<comment type="similarity">
    <text evidence="1">Belongs to the UPF0047 family.</text>
</comment>